<dbReference type="PANTHER" id="PTHR41386">
    <property type="entry name" value="INTEGRAL MEMBRANE PROTEIN-RELATED"/>
    <property type="match status" value="1"/>
</dbReference>
<evidence type="ECO:0000256" key="1">
    <source>
        <dbReference type="SAM" id="Phobius"/>
    </source>
</evidence>
<proteinExistence type="predicted"/>
<feature type="transmembrane region" description="Helical" evidence="1">
    <location>
        <begin position="96"/>
        <end position="116"/>
    </location>
</feature>
<keyword evidence="3" id="KW-1185">Reference proteome</keyword>
<evidence type="ECO:0000313" key="2">
    <source>
        <dbReference type="EMBL" id="RII83197.1"/>
    </source>
</evidence>
<name>A0ABX9MWJ2_9BURK</name>
<evidence type="ECO:0000313" key="3">
    <source>
        <dbReference type="Proteomes" id="UP000266483"/>
    </source>
</evidence>
<dbReference type="Pfam" id="PF06210">
    <property type="entry name" value="DUF1003"/>
    <property type="match status" value="1"/>
</dbReference>
<dbReference type="EMBL" id="NQOU01000002">
    <property type="protein sequence ID" value="RII83197.1"/>
    <property type="molecule type" value="Genomic_DNA"/>
</dbReference>
<keyword evidence="1" id="KW-1133">Transmembrane helix</keyword>
<dbReference type="InterPro" id="IPR010406">
    <property type="entry name" value="DUF1003"/>
</dbReference>
<protein>
    <submittedName>
        <fullName evidence="2">Cyclic nucleotide-binding protein</fullName>
    </submittedName>
</protein>
<sequence>MKTEREFAERWFGRNDEALTDAQRRVMKSTVERQPVTRNTIEVYEEHLTFGEKLSDVMASIGGSWRFIIGFCVFLCLWTVGNLWMGTNAYDPYPFIFLNLVMSMLAAIQAPIIMMAQNRQLHHDRIDAGHDYEINLKAEIEIMALHDKLDQLRNDQLVTILSRIEALSEDIRRIDQSPSKRE</sequence>
<gene>
    <name evidence="2" type="ORF">CJO09_06205</name>
</gene>
<organism evidence="2 3">
    <name type="scientific">Neopusillimonas maritima</name>
    <dbReference type="NCBI Taxonomy" id="2026239"/>
    <lineage>
        <taxon>Bacteria</taxon>
        <taxon>Pseudomonadati</taxon>
        <taxon>Pseudomonadota</taxon>
        <taxon>Betaproteobacteria</taxon>
        <taxon>Burkholderiales</taxon>
        <taxon>Alcaligenaceae</taxon>
        <taxon>Neopusillimonas</taxon>
    </lineage>
</organism>
<dbReference type="RefSeq" id="WP_119441598.1">
    <property type="nucleotide sequence ID" value="NZ_CP170494.1"/>
</dbReference>
<reference evidence="2 3" key="1">
    <citation type="submission" date="2017-08" db="EMBL/GenBank/DDBJ databases">
        <title>Pusillimonas indicus sp. nov., a member of the family Alcaligenaceae isolated from surface seawater.</title>
        <authorList>
            <person name="Li J."/>
        </authorList>
    </citation>
    <scope>NUCLEOTIDE SEQUENCE [LARGE SCALE GENOMIC DNA]</scope>
    <source>
        <strain evidence="2 3">17-4A</strain>
    </source>
</reference>
<comment type="caution">
    <text evidence="2">The sequence shown here is derived from an EMBL/GenBank/DDBJ whole genome shotgun (WGS) entry which is preliminary data.</text>
</comment>
<dbReference type="Proteomes" id="UP000266483">
    <property type="component" value="Unassembled WGS sequence"/>
</dbReference>
<dbReference type="PANTHER" id="PTHR41386:SF1">
    <property type="entry name" value="MEMBRANE PROTEIN"/>
    <property type="match status" value="1"/>
</dbReference>
<feature type="transmembrane region" description="Helical" evidence="1">
    <location>
        <begin position="63"/>
        <end position="84"/>
    </location>
</feature>
<accession>A0ABX9MWJ2</accession>
<keyword evidence="1" id="KW-0812">Transmembrane</keyword>
<keyword evidence="1" id="KW-0472">Membrane</keyword>